<reference evidence="2 3" key="2">
    <citation type="journal article" date="2010" name="Stand. Genomic Sci.">
        <title>Complete genome sequence of Chitinophaga pinensis type strain (UQM 2034).</title>
        <authorList>
            <person name="Glavina Del Rio T."/>
            <person name="Abt B."/>
            <person name="Spring S."/>
            <person name="Lapidus A."/>
            <person name="Nolan M."/>
            <person name="Tice H."/>
            <person name="Copeland A."/>
            <person name="Cheng J.F."/>
            <person name="Chen F."/>
            <person name="Bruce D."/>
            <person name="Goodwin L."/>
            <person name="Pitluck S."/>
            <person name="Ivanova N."/>
            <person name="Mavromatis K."/>
            <person name="Mikhailova N."/>
            <person name="Pati A."/>
            <person name="Chen A."/>
            <person name="Palaniappan K."/>
            <person name="Land M."/>
            <person name="Hauser L."/>
            <person name="Chang Y.J."/>
            <person name="Jeffries C.D."/>
            <person name="Chain P."/>
            <person name="Saunders E."/>
            <person name="Detter J.C."/>
            <person name="Brettin T."/>
            <person name="Rohde M."/>
            <person name="Goker M."/>
            <person name="Bristow J."/>
            <person name="Eisen J.A."/>
            <person name="Markowitz V."/>
            <person name="Hugenholtz P."/>
            <person name="Kyrpides N.C."/>
            <person name="Klenk H.P."/>
            <person name="Lucas S."/>
        </authorList>
    </citation>
    <scope>NUCLEOTIDE SEQUENCE [LARGE SCALE GENOMIC DNA]</scope>
    <source>
        <strain evidence="3">ATCC 43595 / DSM 2588 / LMG 13176 / NBRC 15968 / NCIMB 11800 / UQM 2034</strain>
    </source>
</reference>
<evidence type="ECO:0008006" key="4">
    <source>
        <dbReference type="Google" id="ProtNLM"/>
    </source>
</evidence>
<dbReference type="AlphaFoldDB" id="A0A979G9Y4"/>
<sequence>MFKYFKRPAKATIVKLVIGAYFTISGIIDQQWQIIVLGGLMVVFSLTVKGGCSSGTCEINYKYKR</sequence>
<evidence type="ECO:0000256" key="1">
    <source>
        <dbReference type="SAM" id="Phobius"/>
    </source>
</evidence>
<keyword evidence="1" id="KW-1133">Transmembrane helix</keyword>
<evidence type="ECO:0000313" key="3">
    <source>
        <dbReference type="Proteomes" id="UP000002215"/>
    </source>
</evidence>
<gene>
    <name evidence="2" type="ordered locus">Cpin_5969</name>
</gene>
<proteinExistence type="predicted"/>
<dbReference type="Proteomes" id="UP000002215">
    <property type="component" value="Chromosome"/>
</dbReference>
<reference evidence="3" key="1">
    <citation type="submission" date="2009-08" db="EMBL/GenBank/DDBJ databases">
        <title>The complete genome of Chitinophaga pinensis DSM 2588.</title>
        <authorList>
            <consortium name="US DOE Joint Genome Institute (JGI-PGF)"/>
            <person name="Lucas S."/>
            <person name="Copeland A."/>
            <person name="Lapidus A."/>
            <person name="Glavina del Rio T."/>
            <person name="Dalin E."/>
            <person name="Tice H."/>
            <person name="Bruce D."/>
            <person name="Goodwin L."/>
            <person name="Pitluck S."/>
            <person name="Kyrpides N."/>
            <person name="Mavromatis K."/>
            <person name="Ivanova N."/>
            <person name="Mikhailova N."/>
            <person name="Sims D."/>
            <person name="Meinche L."/>
            <person name="Brettin T."/>
            <person name="Detter J.C."/>
            <person name="Han C."/>
            <person name="Larimer F."/>
            <person name="Land M."/>
            <person name="Hauser L."/>
            <person name="Markowitz V."/>
            <person name="Cheng J.-F."/>
            <person name="Hugenholtz P."/>
            <person name="Woyke T."/>
            <person name="Wu D."/>
            <person name="Spring S."/>
            <person name="Klenk H.-P."/>
            <person name="Eisen J.A."/>
        </authorList>
    </citation>
    <scope>NUCLEOTIDE SEQUENCE [LARGE SCALE GENOMIC DNA]</scope>
    <source>
        <strain evidence="3">ATCC 43595 / DSM 2588 / LMG 13176 / NBRC 15968 / NCIMB 11800 / UQM 2034</strain>
    </source>
</reference>
<accession>A0A979G9Y4</accession>
<keyword evidence="1" id="KW-0812">Transmembrane</keyword>
<organism evidence="2 3">
    <name type="scientific">Chitinophaga pinensis (strain ATCC 43595 / DSM 2588 / LMG 13176 / NBRC 15968 / NCIMB 11800 / UQM 2034)</name>
    <dbReference type="NCBI Taxonomy" id="485918"/>
    <lineage>
        <taxon>Bacteria</taxon>
        <taxon>Pseudomonadati</taxon>
        <taxon>Bacteroidota</taxon>
        <taxon>Chitinophagia</taxon>
        <taxon>Chitinophagales</taxon>
        <taxon>Chitinophagaceae</taxon>
        <taxon>Chitinophaga</taxon>
    </lineage>
</organism>
<keyword evidence="1" id="KW-0472">Membrane</keyword>
<feature type="transmembrane region" description="Helical" evidence="1">
    <location>
        <begin position="34"/>
        <end position="52"/>
    </location>
</feature>
<name>A0A979G9Y4_CHIPD</name>
<protein>
    <recommendedName>
        <fullName evidence="4">DUF2892 domain-containing protein</fullName>
    </recommendedName>
</protein>
<dbReference type="EMBL" id="CP001699">
    <property type="protein sequence ID" value="ACU63387.1"/>
    <property type="molecule type" value="Genomic_DNA"/>
</dbReference>
<feature type="transmembrane region" description="Helical" evidence="1">
    <location>
        <begin position="12"/>
        <end position="28"/>
    </location>
</feature>
<dbReference type="KEGG" id="cpi:Cpin_5969"/>
<evidence type="ECO:0000313" key="2">
    <source>
        <dbReference type="EMBL" id="ACU63387.1"/>
    </source>
</evidence>